<dbReference type="AlphaFoldDB" id="A0AB36B5H1"/>
<accession>A0AB36B5H1</accession>
<organism evidence="1 2">
    <name type="scientific">Clostridium innocuum</name>
    <dbReference type="NCBI Taxonomy" id="1522"/>
    <lineage>
        <taxon>Bacteria</taxon>
        <taxon>Bacillati</taxon>
        <taxon>Bacillota</taxon>
        <taxon>Clostridia</taxon>
        <taxon>Eubacteriales</taxon>
        <taxon>Clostridiaceae</taxon>
        <taxon>Clostridium</taxon>
    </lineage>
</organism>
<dbReference type="Proteomes" id="UP000604383">
    <property type="component" value="Unassembled WGS sequence"/>
</dbReference>
<evidence type="ECO:0000313" key="2">
    <source>
        <dbReference type="Proteomes" id="UP000604383"/>
    </source>
</evidence>
<proteinExistence type="predicted"/>
<gene>
    <name evidence="1" type="ORF">GT664_08735</name>
</gene>
<evidence type="ECO:0000313" key="1">
    <source>
        <dbReference type="EMBL" id="MZH55844.1"/>
    </source>
</evidence>
<name>A0AB36B5H1_CLOIN</name>
<sequence length="150" mass="17762">MKRLENVMKDKDYWYHCGVMDAFCEIVAAGVKKLALSHPINSKEDLNSLLPYAKQLCRQYGIQYYEERELLITDLFPLRFNKDHYNILFYRDDATLDAYLALKKRKQDALLLGTYEQQRTKLALDFGELLSYDLKSCLKKLKENTEKEDF</sequence>
<dbReference type="EMBL" id="WWTN01000012">
    <property type="protein sequence ID" value="MZH55844.1"/>
    <property type="molecule type" value="Genomic_DNA"/>
</dbReference>
<reference evidence="1" key="1">
    <citation type="journal article" date="2019" name="Nat. Med.">
        <title>A library of human gut bacterial isolates paired with longitudinal multiomics data enables mechanistic microbiome research.</title>
        <authorList>
            <person name="Poyet M."/>
            <person name="Groussin M."/>
            <person name="Gibbons S.M."/>
            <person name="Avila-Pacheco J."/>
            <person name="Jiang X."/>
            <person name="Kearney S.M."/>
            <person name="Perrotta A.R."/>
            <person name="Berdy B."/>
            <person name="Zhao S."/>
            <person name="Lieberman T.D."/>
            <person name="Swanson P.K."/>
            <person name="Smith M."/>
            <person name="Roesemann S."/>
            <person name="Alexander J.E."/>
            <person name="Rich S.A."/>
            <person name="Livny J."/>
            <person name="Vlamakis H."/>
            <person name="Clish C."/>
            <person name="Bullock K."/>
            <person name="Deik A."/>
            <person name="Scott J."/>
            <person name="Pierce K.A."/>
            <person name="Xavier R.J."/>
            <person name="Alm E.J."/>
        </authorList>
    </citation>
    <scope>NUCLEOTIDE SEQUENCE</scope>
    <source>
        <strain evidence="1">BIOML-A12</strain>
    </source>
</reference>
<protein>
    <submittedName>
        <fullName evidence="1">Uncharacterized protein</fullName>
    </submittedName>
</protein>
<comment type="caution">
    <text evidence="1">The sequence shown here is derived from an EMBL/GenBank/DDBJ whole genome shotgun (WGS) entry which is preliminary data.</text>
</comment>